<organism evidence="1 2">
    <name type="scientific">Pseudomonas indica</name>
    <dbReference type="NCBI Taxonomy" id="137658"/>
    <lineage>
        <taxon>Bacteria</taxon>
        <taxon>Pseudomonadati</taxon>
        <taxon>Pseudomonadota</taxon>
        <taxon>Gammaproteobacteria</taxon>
        <taxon>Pseudomonadales</taxon>
        <taxon>Pseudomonadaceae</taxon>
        <taxon>Pseudomonas</taxon>
    </lineage>
</organism>
<evidence type="ECO:0000313" key="1">
    <source>
        <dbReference type="EMBL" id="SDL98816.1"/>
    </source>
</evidence>
<dbReference type="STRING" id="137658.SAMN05216186_1395"/>
<name>A0A1G9PJ16_9PSED</name>
<accession>A0A1G9PJ16</accession>
<dbReference type="EMBL" id="FNFD01000039">
    <property type="protein sequence ID" value="SDL98816.1"/>
    <property type="molecule type" value="Genomic_DNA"/>
</dbReference>
<protein>
    <recommendedName>
        <fullName evidence="3">DUF3077 domain-containing protein</fullName>
    </recommendedName>
</protein>
<keyword evidence="2" id="KW-1185">Reference proteome</keyword>
<dbReference type="RefSeq" id="WP_084339456.1">
    <property type="nucleotide sequence ID" value="NZ_CBKZNZ010000075.1"/>
</dbReference>
<reference evidence="1 2" key="1">
    <citation type="submission" date="2016-10" db="EMBL/GenBank/DDBJ databases">
        <authorList>
            <person name="de Groot N.N."/>
        </authorList>
    </citation>
    <scope>NUCLEOTIDE SEQUENCE [LARGE SCALE GENOMIC DNA]</scope>
    <source>
        <strain evidence="1 2">JCM 21544</strain>
    </source>
</reference>
<sequence>MSKTHSTAFHPCEDGRHHLFAVRPGVPVRAALEVACHLLDAAEVLAARAGHEADESLSDGCGYLIGMARAAVLGCLEGLERDAG</sequence>
<dbReference type="InterPro" id="IPR021427">
    <property type="entry name" value="DUF3077"/>
</dbReference>
<proteinExistence type="predicted"/>
<dbReference type="AlphaFoldDB" id="A0A1G9PJ16"/>
<evidence type="ECO:0008006" key="3">
    <source>
        <dbReference type="Google" id="ProtNLM"/>
    </source>
</evidence>
<dbReference type="Pfam" id="PF11275">
    <property type="entry name" value="DUF3077"/>
    <property type="match status" value="1"/>
</dbReference>
<evidence type="ECO:0000313" key="2">
    <source>
        <dbReference type="Proteomes" id="UP000198706"/>
    </source>
</evidence>
<dbReference type="Proteomes" id="UP000198706">
    <property type="component" value="Unassembled WGS sequence"/>
</dbReference>
<gene>
    <name evidence="1" type="ORF">SAMN05216186_1395</name>
</gene>